<keyword evidence="4" id="KW-1185">Reference proteome</keyword>
<gene>
    <name evidence="3" type="primary">yobI</name>
    <name evidence="3" type="ORF">GCM10007852_19280</name>
</gene>
<keyword evidence="1" id="KW-0812">Transmembrane</keyword>
<evidence type="ECO:0000313" key="3">
    <source>
        <dbReference type="EMBL" id="GLR71020.1"/>
    </source>
</evidence>
<dbReference type="InterPro" id="IPR048428">
    <property type="entry name" value="YobI-NTPase"/>
</dbReference>
<dbReference type="EMBL" id="BSOT01000005">
    <property type="protein sequence ID" value="GLR71020.1"/>
    <property type="molecule type" value="Genomic_DNA"/>
</dbReference>
<reference evidence="3" key="2">
    <citation type="submission" date="2023-01" db="EMBL/GenBank/DDBJ databases">
        <title>Draft genome sequence of Agaribacter marinus strain NBRC 110023.</title>
        <authorList>
            <person name="Sun Q."/>
            <person name="Mori K."/>
        </authorList>
    </citation>
    <scope>NUCLEOTIDE SEQUENCE</scope>
    <source>
        <strain evidence="3">NBRC 110023</strain>
    </source>
</reference>
<dbReference type="CDD" id="cd02019">
    <property type="entry name" value="NK"/>
    <property type="match status" value="1"/>
</dbReference>
<dbReference type="AlphaFoldDB" id="A0AA37T3W2"/>
<dbReference type="SUPFAM" id="SSF52540">
    <property type="entry name" value="P-loop containing nucleoside triphosphate hydrolases"/>
    <property type="match status" value="1"/>
</dbReference>
<keyword evidence="1" id="KW-1133">Transmembrane helix</keyword>
<protein>
    <submittedName>
        <fullName evidence="3">Membrane protein YobI</fullName>
    </submittedName>
</protein>
<feature type="domain" description="YobI-like P-loop NTPase" evidence="2">
    <location>
        <begin position="26"/>
        <end position="379"/>
    </location>
</feature>
<comment type="caution">
    <text evidence="3">The sequence shown here is derived from an EMBL/GenBank/DDBJ whole genome shotgun (WGS) entry which is preliminary data.</text>
</comment>
<dbReference type="Proteomes" id="UP001156601">
    <property type="component" value="Unassembled WGS sequence"/>
</dbReference>
<name>A0AA37T3W2_9ALTE</name>
<reference evidence="3" key="1">
    <citation type="journal article" date="2014" name="Int. J. Syst. Evol. Microbiol.">
        <title>Complete genome sequence of Corynebacterium casei LMG S-19264T (=DSM 44701T), isolated from a smear-ripened cheese.</title>
        <authorList>
            <consortium name="US DOE Joint Genome Institute (JGI-PGF)"/>
            <person name="Walter F."/>
            <person name="Albersmeier A."/>
            <person name="Kalinowski J."/>
            <person name="Ruckert C."/>
        </authorList>
    </citation>
    <scope>NUCLEOTIDE SEQUENCE</scope>
    <source>
        <strain evidence="3">NBRC 110023</strain>
    </source>
</reference>
<feature type="transmembrane region" description="Helical" evidence="1">
    <location>
        <begin position="123"/>
        <end position="143"/>
    </location>
</feature>
<sequence length="993" mass="115079">MEEKNKSKNLFIDLAPVSRNLKDSIYQKAFDFCIGQKGINNIALTGPYGSGKSSILRGITEERESSHANTTLEISLASFESETEPSDAQIELSILQQMIYSSSSDKLQSSRFKRIRTPKQPTIVAWLVFLWLLGLLIAFSHWKEIFSLPMWTTEFWMAFLLILSVVLGTRGLIESIYKAFFGIPLKKISLKNLELEKSEDESSILNKYLDEILYFFEQTNYNLVVFEDIDRFNSPSIFIKLRELNTLINQNEDINSKRQIQFLYALKDSMFSERERTKFFEFIIPVIPIIGLSNSSDLIKKRVIAIPGLEQKLDTSFIRDVSEFLNDARLLNNIFNEFLIYLEEINDQNLNVNSLLATMIYKNVYGIDFEALHDSQGVLFNIVNQQNALIQRKKESLREKVQIIKNRIIAANLSNARSEKELVSAFVGTIIKSAIQPSIAVHVEGKHITFSGMKLAKDLEPLKSVSTIYTTDSPNRQPGWSTGKSFNDIEKEIDPEYSFEERLKQINDRTAEQKTLLQRKIIILEKEIIQAEGLPLHHLLKNNPQLIDSCIQNEKLNTKLFQEDLGLFRFLLFSGYLGEHYYLYTSIFREDDNWSANDRRFFTTLKGRLTPEIDMPLDNPKEVCDRLQLSDFSDKYILNLDLFEYLLGYDNVDLKYLDLVLSCLVEYYESAYGESFMLQYLLNKPNHKRFFEVLIEHWPDYLKTCLFSNNSDFEISKLLDCVDYLTIKEQEGLKYLIKHIERSTAAIFSNSESPAPSSNSYELLKSLQVKISNLTSVDTNSDLINFTIEESLYEINLNNILYILGRKGINSQEARNSTLSMIMKNNHHALSIYIRENEAEYVEKVMLDNPDNTQETKDTIKSLLRSDKLSTELIKNVISHQDYIFKSLEELSEHLWAHVLRTNKISPTWQTMYQCYKSKITANENIDIYLDVKANSEKLATLDYNLDSFEIEFRQYIFNNSNINDESYIQLNTKIGGDWTNFPSEISEEKNCC</sequence>
<evidence type="ECO:0000259" key="2">
    <source>
        <dbReference type="Pfam" id="PF20693"/>
    </source>
</evidence>
<accession>A0AA37T3W2</accession>
<dbReference type="InterPro" id="IPR027417">
    <property type="entry name" value="P-loop_NTPase"/>
</dbReference>
<evidence type="ECO:0000313" key="4">
    <source>
        <dbReference type="Proteomes" id="UP001156601"/>
    </source>
</evidence>
<keyword evidence="1" id="KW-0472">Membrane</keyword>
<dbReference type="RefSeq" id="WP_284217319.1">
    <property type="nucleotide sequence ID" value="NZ_BSOT01000005.1"/>
</dbReference>
<organism evidence="3 4">
    <name type="scientific">Agaribacter marinus</name>
    <dbReference type="NCBI Taxonomy" id="1431249"/>
    <lineage>
        <taxon>Bacteria</taxon>
        <taxon>Pseudomonadati</taxon>
        <taxon>Pseudomonadota</taxon>
        <taxon>Gammaproteobacteria</taxon>
        <taxon>Alteromonadales</taxon>
        <taxon>Alteromonadaceae</taxon>
        <taxon>Agaribacter</taxon>
    </lineage>
</organism>
<feature type="transmembrane region" description="Helical" evidence="1">
    <location>
        <begin position="155"/>
        <end position="173"/>
    </location>
</feature>
<proteinExistence type="predicted"/>
<feature type="transmembrane region" description="Helical" evidence="1">
    <location>
        <begin position="279"/>
        <end position="296"/>
    </location>
</feature>
<dbReference type="Pfam" id="PF20693">
    <property type="entry name" value="YobI-ATPase"/>
    <property type="match status" value="1"/>
</dbReference>
<evidence type="ECO:0000256" key="1">
    <source>
        <dbReference type="SAM" id="Phobius"/>
    </source>
</evidence>